<name>A0A1M6EPS4_9FIRM</name>
<dbReference type="AlphaFoldDB" id="A0A1M6EPS4"/>
<gene>
    <name evidence="4" type="ORF">SAMN02745751_01274</name>
</gene>
<reference evidence="4 5" key="1">
    <citation type="submission" date="2016-11" db="EMBL/GenBank/DDBJ databases">
        <authorList>
            <person name="Jaros S."/>
            <person name="Januszkiewicz K."/>
            <person name="Wedrychowicz H."/>
        </authorList>
    </citation>
    <scope>NUCLEOTIDE SEQUENCE [LARGE SCALE GENOMIC DNA]</scope>
    <source>
        <strain evidence="4 5">DSM 17477</strain>
    </source>
</reference>
<dbReference type="PANTHER" id="PTHR30349">
    <property type="entry name" value="PHAGE INTEGRASE-RELATED"/>
    <property type="match status" value="1"/>
</dbReference>
<accession>A0A1M6EPS4</accession>
<evidence type="ECO:0000256" key="2">
    <source>
        <dbReference type="ARBA" id="ARBA00023172"/>
    </source>
</evidence>
<feature type="domain" description="Tyr recombinase" evidence="3">
    <location>
        <begin position="166"/>
        <end position="367"/>
    </location>
</feature>
<evidence type="ECO:0000256" key="1">
    <source>
        <dbReference type="ARBA" id="ARBA00023125"/>
    </source>
</evidence>
<dbReference type="CDD" id="cd01189">
    <property type="entry name" value="INT_ICEBs1_C_like"/>
    <property type="match status" value="1"/>
</dbReference>
<proteinExistence type="predicted"/>
<dbReference type="Gene3D" id="1.10.150.130">
    <property type="match status" value="1"/>
</dbReference>
<keyword evidence="2" id="KW-0233">DNA recombination</keyword>
<dbReference type="Pfam" id="PF00589">
    <property type="entry name" value="Phage_integrase"/>
    <property type="match status" value="1"/>
</dbReference>
<dbReference type="InterPro" id="IPR050090">
    <property type="entry name" value="Tyrosine_recombinase_XerCD"/>
</dbReference>
<organism evidence="4 5">
    <name type="scientific">Dethiosulfatibacter aminovorans DSM 17477</name>
    <dbReference type="NCBI Taxonomy" id="1121476"/>
    <lineage>
        <taxon>Bacteria</taxon>
        <taxon>Bacillati</taxon>
        <taxon>Bacillota</taxon>
        <taxon>Tissierellia</taxon>
        <taxon>Dethiosulfatibacter</taxon>
    </lineage>
</organism>
<dbReference type="InterPro" id="IPR010998">
    <property type="entry name" value="Integrase_recombinase_N"/>
</dbReference>
<dbReference type="Gene3D" id="1.10.443.10">
    <property type="entry name" value="Intergrase catalytic core"/>
    <property type="match status" value="1"/>
</dbReference>
<dbReference type="RefSeq" id="WP_073048725.1">
    <property type="nucleotide sequence ID" value="NZ_FQZL01000007.1"/>
</dbReference>
<evidence type="ECO:0000313" key="5">
    <source>
        <dbReference type="Proteomes" id="UP000184052"/>
    </source>
</evidence>
<sequence length="374" mass="43644">MAKKTNTTINNNNYYRVRAKVGMNKEGKNIMKAFYGSSKKEAEEKRDKYLEGIKRGLGVDYDKVTFEKMFENWFEIVLRPTLAISSYNRYEIQHRLHIKSAEFYSNKLLSVKSIDIQKHLNNIDSSHIAMRVYLLFTSFYKYCKKERLVIHNPMDSITRPVHEKTRKKEFLTKTDIDQLMVDFKDNDNLLIYVFALFTGLRQGEICALTHGDLDLDNRLIDVNKSLRRMKVDDKIQVVVNNPKTKESNRIVPLPVNLVNYMKKHINQEKLKHLKQGLPFSNDNLLFTSNTCTALRADRLTSRWRDYQDKVNISGTNFHALRHTFCTLLAEEGVPIKTASVLMGHTDINTTAKIYTHVDQDQKQKAIDKLNLFIK</sequence>
<dbReference type="Proteomes" id="UP000184052">
    <property type="component" value="Unassembled WGS sequence"/>
</dbReference>
<evidence type="ECO:0000313" key="4">
    <source>
        <dbReference type="EMBL" id="SHI87416.1"/>
    </source>
</evidence>
<keyword evidence="1" id="KW-0238">DNA-binding</keyword>
<dbReference type="PROSITE" id="PS51898">
    <property type="entry name" value="TYR_RECOMBINASE"/>
    <property type="match status" value="1"/>
</dbReference>
<dbReference type="InterPro" id="IPR002104">
    <property type="entry name" value="Integrase_catalytic"/>
</dbReference>
<protein>
    <submittedName>
        <fullName evidence="4">Phage integrase family protein</fullName>
    </submittedName>
</protein>
<dbReference type="SUPFAM" id="SSF56349">
    <property type="entry name" value="DNA breaking-rejoining enzymes"/>
    <property type="match status" value="1"/>
</dbReference>
<dbReference type="EMBL" id="FQZL01000007">
    <property type="protein sequence ID" value="SHI87416.1"/>
    <property type="molecule type" value="Genomic_DNA"/>
</dbReference>
<dbReference type="GO" id="GO:0006310">
    <property type="term" value="P:DNA recombination"/>
    <property type="evidence" value="ECO:0007669"/>
    <property type="project" value="UniProtKB-KW"/>
</dbReference>
<dbReference type="GO" id="GO:0003677">
    <property type="term" value="F:DNA binding"/>
    <property type="evidence" value="ECO:0007669"/>
    <property type="project" value="UniProtKB-KW"/>
</dbReference>
<dbReference type="GO" id="GO:0015074">
    <property type="term" value="P:DNA integration"/>
    <property type="evidence" value="ECO:0007669"/>
    <property type="project" value="InterPro"/>
</dbReference>
<dbReference type="InterPro" id="IPR011010">
    <property type="entry name" value="DNA_brk_join_enz"/>
</dbReference>
<keyword evidence="5" id="KW-1185">Reference proteome</keyword>
<dbReference type="InterPro" id="IPR013762">
    <property type="entry name" value="Integrase-like_cat_sf"/>
</dbReference>
<dbReference type="STRING" id="1121476.SAMN02745751_01274"/>
<evidence type="ECO:0000259" key="3">
    <source>
        <dbReference type="PROSITE" id="PS51898"/>
    </source>
</evidence>